<evidence type="ECO:0000313" key="3">
    <source>
        <dbReference type="RefSeq" id="XP_018464700.1"/>
    </source>
</evidence>
<dbReference type="GeneID" id="108835984"/>
<dbReference type="OrthoDB" id="1938625at2759"/>
<sequence length="177" mass="20943">MNKKRHRVHALQLIDQEMVSLRNQGLNQMDDVCLWKRENGDFRPDFITSHTWNLTRTQSPKVSWCKGIWFKGATPKFSFITWLAVLDRLATGDRILKWNSQADPTCWLCKSVAETRDHIFFDCVYSKEVWKETVKDLMGQGSIYQWGRMIRVVTEGLRGRNETFQVRYCFQAVIYEL</sequence>
<dbReference type="RefSeq" id="XP_018464700.1">
    <property type="nucleotide sequence ID" value="XM_018609198.2"/>
</dbReference>
<name>A0A6J0LWV6_RAPSA</name>
<gene>
    <name evidence="3" type="primary">LOC108835984</name>
</gene>
<proteinExistence type="predicted"/>
<dbReference type="Pfam" id="PF13966">
    <property type="entry name" value="zf-RVT"/>
    <property type="match status" value="1"/>
</dbReference>
<evidence type="ECO:0000259" key="1">
    <source>
        <dbReference type="Pfam" id="PF13966"/>
    </source>
</evidence>
<dbReference type="PANTHER" id="PTHR33116">
    <property type="entry name" value="REVERSE TRANSCRIPTASE ZINC-BINDING DOMAIN-CONTAINING PROTEIN-RELATED-RELATED"/>
    <property type="match status" value="1"/>
</dbReference>
<dbReference type="InterPro" id="IPR026960">
    <property type="entry name" value="RVT-Znf"/>
</dbReference>
<dbReference type="KEGG" id="rsz:108835984"/>
<keyword evidence="2" id="KW-1185">Reference proteome</keyword>
<reference evidence="3" key="1">
    <citation type="submission" date="2025-08" db="UniProtKB">
        <authorList>
            <consortium name="RefSeq"/>
        </authorList>
    </citation>
    <scope>IDENTIFICATION</scope>
    <source>
        <tissue evidence="3">Leaf</tissue>
    </source>
</reference>
<accession>A0A6J0LWV6</accession>
<feature type="domain" description="Reverse transcriptase zinc-binding" evidence="1">
    <location>
        <begin position="46"/>
        <end position="130"/>
    </location>
</feature>
<dbReference type="PANTHER" id="PTHR33116:SF84">
    <property type="entry name" value="RNA-DIRECTED DNA POLYMERASE"/>
    <property type="match status" value="1"/>
</dbReference>
<dbReference type="Proteomes" id="UP000504610">
    <property type="component" value="Unplaced"/>
</dbReference>
<dbReference type="AlphaFoldDB" id="A0A6J0LWV6"/>
<evidence type="ECO:0000313" key="2">
    <source>
        <dbReference type="Proteomes" id="UP000504610"/>
    </source>
</evidence>
<organism evidence="2 3">
    <name type="scientific">Raphanus sativus</name>
    <name type="common">Radish</name>
    <name type="synonym">Raphanus raphanistrum var. sativus</name>
    <dbReference type="NCBI Taxonomy" id="3726"/>
    <lineage>
        <taxon>Eukaryota</taxon>
        <taxon>Viridiplantae</taxon>
        <taxon>Streptophyta</taxon>
        <taxon>Embryophyta</taxon>
        <taxon>Tracheophyta</taxon>
        <taxon>Spermatophyta</taxon>
        <taxon>Magnoliopsida</taxon>
        <taxon>eudicotyledons</taxon>
        <taxon>Gunneridae</taxon>
        <taxon>Pentapetalae</taxon>
        <taxon>rosids</taxon>
        <taxon>malvids</taxon>
        <taxon>Brassicales</taxon>
        <taxon>Brassicaceae</taxon>
        <taxon>Brassiceae</taxon>
        <taxon>Raphanus</taxon>
    </lineage>
</organism>
<protein>
    <submittedName>
        <fullName evidence="3">Uncharacterized protein LOC108835984</fullName>
    </submittedName>
</protein>